<dbReference type="AlphaFoldDB" id="A0AAX6G0V5"/>
<dbReference type="PANTHER" id="PTHR35486">
    <property type="entry name" value="EXPRESSED PROTEIN"/>
    <property type="match status" value="1"/>
</dbReference>
<gene>
    <name evidence="2" type="ORF">M6B38_390205</name>
</gene>
<dbReference type="PANTHER" id="PTHR35486:SF1">
    <property type="entry name" value="OS02G0689500 PROTEIN"/>
    <property type="match status" value="1"/>
</dbReference>
<sequence>MKCKRHPCEQGAGVCAPCLRDRLLIVLADQHDRPSPDLPRGRRNPPSVLLPLSSSADTETRSSGSIHRRSSGFFPLPLPLPLRQQQLLLRRLRRWLVDLDIDPPPEEQEEPEEEAEGTGVRTVRSGDVAGDRRARDRQQRLRERLHHRVLRRSRPPHDPGPAEPAARERRRVLRFLRVPDPRGRARPRRATAPPDSAGGGILWRAGPERVPGSAAAQPVEEARGPRSELAVGTSPSFSMLRPRLGVVSCPCPCRASAT</sequence>
<protein>
    <submittedName>
        <fullName evidence="2">Uncharacterized protein</fullName>
    </submittedName>
</protein>
<evidence type="ECO:0000256" key="1">
    <source>
        <dbReference type="SAM" id="MobiDB-lite"/>
    </source>
</evidence>
<name>A0AAX6G0V5_IRIPA</name>
<accession>A0AAX6G0V5</accession>
<comment type="caution">
    <text evidence="2">The sequence shown here is derived from an EMBL/GenBank/DDBJ whole genome shotgun (WGS) entry which is preliminary data.</text>
</comment>
<proteinExistence type="predicted"/>
<feature type="compositionally biased region" description="Basic and acidic residues" evidence="1">
    <location>
        <begin position="129"/>
        <end position="142"/>
    </location>
</feature>
<reference evidence="2" key="1">
    <citation type="journal article" date="2023" name="GigaByte">
        <title>Genome assembly of the bearded iris, Iris pallida Lam.</title>
        <authorList>
            <person name="Bruccoleri R.E."/>
            <person name="Oakeley E.J."/>
            <person name="Faust A.M.E."/>
            <person name="Altorfer M."/>
            <person name="Dessus-Babus S."/>
            <person name="Burckhardt D."/>
            <person name="Oertli M."/>
            <person name="Naumann U."/>
            <person name="Petersen F."/>
            <person name="Wong J."/>
        </authorList>
    </citation>
    <scope>NUCLEOTIDE SEQUENCE</scope>
    <source>
        <strain evidence="2">GSM-AAB239-AS_SAM_17_03QT</strain>
    </source>
</reference>
<dbReference type="Proteomes" id="UP001140949">
    <property type="component" value="Unassembled WGS sequence"/>
</dbReference>
<feature type="compositionally biased region" description="Basic residues" evidence="1">
    <location>
        <begin position="143"/>
        <end position="154"/>
    </location>
</feature>
<keyword evidence="3" id="KW-1185">Reference proteome</keyword>
<feature type="compositionally biased region" description="Acidic residues" evidence="1">
    <location>
        <begin position="101"/>
        <end position="116"/>
    </location>
</feature>
<evidence type="ECO:0000313" key="3">
    <source>
        <dbReference type="Proteomes" id="UP001140949"/>
    </source>
</evidence>
<feature type="region of interest" description="Disordered" evidence="1">
    <location>
        <begin position="101"/>
        <end position="234"/>
    </location>
</feature>
<evidence type="ECO:0000313" key="2">
    <source>
        <dbReference type="EMBL" id="KAJ6822083.1"/>
    </source>
</evidence>
<organism evidence="2 3">
    <name type="scientific">Iris pallida</name>
    <name type="common">Sweet iris</name>
    <dbReference type="NCBI Taxonomy" id="29817"/>
    <lineage>
        <taxon>Eukaryota</taxon>
        <taxon>Viridiplantae</taxon>
        <taxon>Streptophyta</taxon>
        <taxon>Embryophyta</taxon>
        <taxon>Tracheophyta</taxon>
        <taxon>Spermatophyta</taxon>
        <taxon>Magnoliopsida</taxon>
        <taxon>Liliopsida</taxon>
        <taxon>Asparagales</taxon>
        <taxon>Iridaceae</taxon>
        <taxon>Iridoideae</taxon>
        <taxon>Irideae</taxon>
        <taxon>Iris</taxon>
    </lineage>
</organism>
<dbReference type="EMBL" id="JANAVB010024600">
    <property type="protein sequence ID" value="KAJ6822083.1"/>
    <property type="molecule type" value="Genomic_DNA"/>
</dbReference>
<reference evidence="2" key="2">
    <citation type="submission" date="2023-04" db="EMBL/GenBank/DDBJ databases">
        <authorList>
            <person name="Bruccoleri R.E."/>
            <person name="Oakeley E.J."/>
            <person name="Faust A.-M."/>
            <person name="Dessus-Babus S."/>
            <person name="Altorfer M."/>
            <person name="Burckhardt D."/>
            <person name="Oertli M."/>
            <person name="Naumann U."/>
            <person name="Petersen F."/>
            <person name="Wong J."/>
        </authorList>
    </citation>
    <scope>NUCLEOTIDE SEQUENCE</scope>
    <source>
        <strain evidence="2">GSM-AAB239-AS_SAM_17_03QT</strain>
        <tissue evidence="2">Leaf</tissue>
    </source>
</reference>
<feature type="region of interest" description="Disordered" evidence="1">
    <location>
        <begin position="31"/>
        <end position="75"/>
    </location>
</feature>
<feature type="compositionally biased region" description="Low complexity" evidence="1">
    <location>
        <begin position="45"/>
        <end position="65"/>
    </location>
</feature>